<dbReference type="RefSeq" id="WP_248152772.1">
    <property type="nucleotide sequence ID" value="NZ_JALNMJ010000004.1"/>
</dbReference>
<keyword evidence="1" id="KW-0812">Transmembrane</keyword>
<accession>A0ABT0GRC5</accession>
<keyword evidence="1" id="KW-1133">Transmembrane helix</keyword>
<feature type="transmembrane region" description="Helical" evidence="1">
    <location>
        <begin position="83"/>
        <end position="101"/>
    </location>
</feature>
<protein>
    <submittedName>
        <fullName evidence="2">Uncharacterized protein</fullName>
    </submittedName>
</protein>
<reference evidence="2" key="1">
    <citation type="submission" date="2022-04" db="EMBL/GenBank/DDBJ databases">
        <title>Roseibium sp. CAU 1639 isolated from mud.</title>
        <authorList>
            <person name="Kim W."/>
        </authorList>
    </citation>
    <scope>NUCLEOTIDE SEQUENCE</scope>
    <source>
        <strain evidence="2">CAU 1639</strain>
    </source>
</reference>
<dbReference type="EMBL" id="JALNMJ010000004">
    <property type="protein sequence ID" value="MCK7612001.1"/>
    <property type="molecule type" value="Genomic_DNA"/>
</dbReference>
<sequence>MEKPETELRVKVKQNPIDNIISTVFDILNIANKNNVVTLLLATICINLVGYFYNWAVFYRYGFSYADFAAPSDFILGALNKPLVLFYSLSIAVLGAFGIMWSRLKSNFDESDYIPKSRFDKIAWYFWGRNLDSDTRRRQLTAFSATYLICGIIIVPMAAGYFLGSGDDSEFRFVCETYRGDKKIAAIAVGTLRSSTGSHFLITKTGSVSMIIPKSCVTSIETDF</sequence>
<evidence type="ECO:0000313" key="3">
    <source>
        <dbReference type="Proteomes" id="UP001431221"/>
    </source>
</evidence>
<organism evidence="2 3">
    <name type="scientific">Roseibium sediminicola</name>
    <dbReference type="NCBI Taxonomy" id="2933272"/>
    <lineage>
        <taxon>Bacteria</taxon>
        <taxon>Pseudomonadati</taxon>
        <taxon>Pseudomonadota</taxon>
        <taxon>Alphaproteobacteria</taxon>
        <taxon>Hyphomicrobiales</taxon>
        <taxon>Stappiaceae</taxon>
        <taxon>Roseibium</taxon>
    </lineage>
</organism>
<comment type="caution">
    <text evidence="2">The sequence shown here is derived from an EMBL/GenBank/DDBJ whole genome shotgun (WGS) entry which is preliminary data.</text>
</comment>
<gene>
    <name evidence="2" type="ORF">M0H32_07510</name>
</gene>
<dbReference type="Proteomes" id="UP001431221">
    <property type="component" value="Unassembled WGS sequence"/>
</dbReference>
<keyword evidence="3" id="KW-1185">Reference proteome</keyword>
<proteinExistence type="predicted"/>
<keyword evidence="1" id="KW-0472">Membrane</keyword>
<name>A0ABT0GRC5_9HYPH</name>
<feature type="transmembrane region" description="Helical" evidence="1">
    <location>
        <begin position="36"/>
        <end position="56"/>
    </location>
</feature>
<evidence type="ECO:0000256" key="1">
    <source>
        <dbReference type="SAM" id="Phobius"/>
    </source>
</evidence>
<feature type="transmembrane region" description="Helical" evidence="1">
    <location>
        <begin position="140"/>
        <end position="163"/>
    </location>
</feature>
<evidence type="ECO:0000313" key="2">
    <source>
        <dbReference type="EMBL" id="MCK7612001.1"/>
    </source>
</evidence>